<gene>
    <name evidence="3" type="ORF">A9200_01305</name>
</gene>
<feature type="chain" id="PRO_5008602583" evidence="2">
    <location>
        <begin position="26"/>
        <end position="211"/>
    </location>
</feature>
<dbReference type="EMBL" id="LZFP01000001">
    <property type="protein sequence ID" value="OBR42056.1"/>
    <property type="molecule type" value="Genomic_DNA"/>
</dbReference>
<keyword evidence="1" id="KW-0175">Coiled coil</keyword>
<dbReference type="Proteomes" id="UP000092164">
    <property type="component" value="Unassembled WGS sequence"/>
</dbReference>
<keyword evidence="4" id="KW-1185">Reference proteome</keyword>
<comment type="caution">
    <text evidence="3">The sequence shown here is derived from an EMBL/GenBank/DDBJ whole genome shotgun (WGS) entry which is preliminary data.</text>
</comment>
<feature type="signal peptide" evidence="2">
    <location>
        <begin position="1"/>
        <end position="25"/>
    </location>
</feature>
<name>A0A1B7ZER9_9FLAO</name>
<reference evidence="4" key="1">
    <citation type="submission" date="2016-06" db="EMBL/GenBank/DDBJ databases">
        <authorList>
            <person name="Zhan P."/>
        </authorList>
    </citation>
    <scope>NUCLEOTIDE SEQUENCE [LARGE SCALE GENOMIC DNA]</scope>
    <source>
        <strain evidence="4">T28</strain>
    </source>
</reference>
<evidence type="ECO:0000313" key="4">
    <source>
        <dbReference type="Proteomes" id="UP000092164"/>
    </source>
</evidence>
<feature type="coiled-coil region" evidence="1">
    <location>
        <begin position="53"/>
        <end position="91"/>
    </location>
</feature>
<sequence length="211" mass="23488">MKNMTYLTLFLSSLLLISCSSPEQSSQEELTAITAKTMIEQEDNYLYGIEIYYSSAEAEIKNLENQKIKLVAELENGNKEAMEQIENIQIQIGKLIRFNEFLYSIKKPKGPIGPIPPPKPCLVGGENNCIPIQNISSKSVIVLGEELMVTDIIMKNNKNQSFKTTFESIKDEFGQSALQLKTGLKGEGIMYTTLKTKAVGEITIPTPVISM</sequence>
<evidence type="ECO:0000313" key="3">
    <source>
        <dbReference type="EMBL" id="OBR42056.1"/>
    </source>
</evidence>
<dbReference type="STRING" id="1836467.BTR34_09675"/>
<dbReference type="OrthoDB" id="1445897at2"/>
<dbReference type="KEGG" id="mart:BTR34_09675"/>
<dbReference type="AlphaFoldDB" id="A0A1B7ZER9"/>
<evidence type="ECO:0000256" key="1">
    <source>
        <dbReference type="SAM" id="Coils"/>
    </source>
</evidence>
<accession>A0A1B7ZER9</accession>
<evidence type="ECO:0000256" key="2">
    <source>
        <dbReference type="SAM" id="SignalP"/>
    </source>
</evidence>
<organism evidence="3 4">
    <name type="scientific">Maribacter hydrothermalis</name>
    <dbReference type="NCBI Taxonomy" id="1836467"/>
    <lineage>
        <taxon>Bacteria</taxon>
        <taxon>Pseudomonadati</taxon>
        <taxon>Bacteroidota</taxon>
        <taxon>Flavobacteriia</taxon>
        <taxon>Flavobacteriales</taxon>
        <taxon>Flavobacteriaceae</taxon>
        <taxon>Maribacter</taxon>
    </lineage>
</organism>
<proteinExistence type="predicted"/>
<protein>
    <submittedName>
        <fullName evidence="3">Uncharacterized protein</fullName>
    </submittedName>
</protein>
<keyword evidence="2" id="KW-0732">Signal</keyword>
<dbReference type="PROSITE" id="PS51257">
    <property type="entry name" value="PROKAR_LIPOPROTEIN"/>
    <property type="match status" value="1"/>
</dbReference>
<dbReference type="RefSeq" id="WP_074472125.1">
    <property type="nucleotide sequence ID" value="NZ_CP018760.1"/>
</dbReference>